<dbReference type="EMBL" id="BNCP01000001">
    <property type="protein sequence ID" value="GIL69533.1"/>
    <property type="molecule type" value="Genomic_DNA"/>
</dbReference>
<reference evidence="2" key="1">
    <citation type="journal article" date="2021" name="Proc. Natl. Acad. Sci. U.S.A.">
        <title>Three genomes in the algal genus Volvox reveal the fate of a haploid sex-determining region after a transition to homothallism.</title>
        <authorList>
            <person name="Yamamoto K."/>
            <person name="Hamaji T."/>
            <person name="Kawai-Toyooka H."/>
            <person name="Matsuzaki R."/>
            <person name="Takahashi F."/>
            <person name="Nishimura Y."/>
            <person name="Kawachi M."/>
            <person name="Noguchi H."/>
            <person name="Minakuchi Y."/>
            <person name="Umen J.G."/>
            <person name="Toyoda A."/>
            <person name="Nozaki H."/>
        </authorList>
    </citation>
    <scope>NUCLEOTIDE SEQUENCE</scope>
    <source>
        <strain evidence="3">NIES-3785</strain>
        <strain evidence="2">NIES-3786</strain>
    </source>
</reference>
<evidence type="ECO:0000313" key="2">
    <source>
        <dbReference type="EMBL" id="GIL69533.1"/>
    </source>
</evidence>
<gene>
    <name evidence="2" type="ORF">Vretifemale_460</name>
    <name evidence="3" type="ORF">Vretimale_13550</name>
</gene>
<name>A0A8J4BV96_9CHLO</name>
<feature type="region of interest" description="Disordered" evidence="1">
    <location>
        <begin position="85"/>
        <end position="110"/>
    </location>
</feature>
<keyword evidence="4" id="KW-1185">Reference proteome</keyword>
<dbReference type="EMBL" id="BNCQ01000032">
    <property type="protein sequence ID" value="GIM09813.1"/>
    <property type="molecule type" value="Genomic_DNA"/>
</dbReference>
<dbReference type="Proteomes" id="UP000747110">
    <property type="component" value="Unassembled WGS sequence"/>
</dbReference>
<dbReference type="AlphaFoldDB" id="A0A8J4BV96"/>
<comment type="caution">
    <text evidence="2">The sequence shown here is derived from an EMBL/GenBank/DDBJ whole genome shotgun (WGS) entry which is preliminary data.</text>
</comment>
<organism evidence="2 4">
    <name type="scientific">Volvox reticuliferus</name>
    <dbReference type="NCBI Taxonomy" id="1737510"/>
    <lineage>
        <taxon>Eukaryota</taxon>
        <taxon>Viridiplantae</taxon>
        <taxon>Chlorophyta</taxon>
        <taxon>core chlorophytes</taxon>
        <taxon>Chlorophyceae</taxon>
        <taxon>CS clade</taxon>
        <taxon>Chlamydomonadales</taxon>
        <taxon>Volvocaceae</taxon>
        <taxon>Volvox</taxon>
    </lineage>
</organism>
<protein>
    <submittedName>
        <fullName evidence="2">Uncharacterized protein</fullName>
    </submittedName>
</protein>
<feature type="compositionally biased region" description="Low complexity" evidence="1">
    <location>
        <begin position="87"/>
        <end position="110"/>
    </location>
</feature>
<accession>A0A8J4BV96</accession>
<dbReference type="Proteomes" id="UP000722791">
    <property type="component" value="Unassembled WGS sequence"/>
</dbReference>
<evidence type="ECO:0000313" key="3">
    <source>
        <dbReference type="EMBL" id="GIM09813.1"/>
    </source>
</evidence>
<evidence type="ECO:0000256" key="1">
    <source>
        <dbReference type="SAM" id="MobiDB-lite"/>
    </source>
</evidence>
<proteinExistence type="predicted"/>
<feature type="region of interest" description="Disordered" evidence="1">
    <location>
        <begin position="191"/>
        <end position="213"/>
    </location>
</feature>
<sequence>MWKHHASWIETLDGLPGFNLKEKARARVIILSKPREDRELYFQGTYAEVAAIIKALLSETPLGNLGASPGPTALRLTCCGDATPDQSSGSLRSSSTNVSSTSAPSSCASRRPSASELLVETASLVRHMSALPAAFRVAHFRASQPGDIFYRIVKDLLPASATTANITSGPGFERGMVEFAMVVAGVSPPYSTSSSGSSGSISASGSPCKTSSSEPGAVVAVRIRSLEVSRRRPARSDWPLVEYEAEVVPDPADTLEAVLERLDAGAVRAAEVLWWRKSPGKWALWNGTPQRSWCIVMSG</sequence>
<feature type="compositionally biased region" description="Low complexity" evidence="1">
    <location>
        <begin position="191"/>
        <end position="207"/>
    </location>
</feature>
<evidence type="ECO:0000313" key="4">
    <source>
        <dbReference type="Proteomes" id="UP000747110"/>
    </source>
</evidence>
<dbReference type="OrthoDB" id="551534at2759"/>